<dbReference type="RefSeq" id="YP_009004211.1">
    <property type="nucleotide sequence ID" value="NC_023548.1"/>
</dbReference>
<accession>W6PPQ2</accession>
<proteinExistence type="predicted"/>
<sequence>MGTPQPSGLHVIPVIRRTGTPMVIDWLLCWWKNSMKTLKATIGLPQTRFDLMTRT</sequence>
<keyword evidence="2" id="KW-1185">Reference proteome</keyword>
<dbReference type="GeneID" id="18499567"/>
<organism evidence="1 2">
    <name type="scientific">Citrobacter phage CR8</name>
    <dbReference type="NCBI Taxonomy" id="1455076"/>
    <lineage>
        <taxon>Viruses</taxon>
        <taxon>Duplodnaviria</taxon>
        <taxon>Heunggongvirae</taxon>
        <taxon>Uroviricota</taxon>
        <taxon>Caudoviricetes</taxon>
        <taxon>Autographivirales</taxon>
        <taxon>Autotranscriptaviridae</taxon>
        <taxon>Studiervirinae</taxon>
        <taxon>Caroctavirus</taxon>
        <taxon>Caroctavirus CR8</taxon>
    </lineage>
</organism>
<reference evidence="1 2" key="1">
    <citation type="journal article" date="2014" name="Genome Announc.">
        <title>Complete Genome Sequences of Two Citrobacter rodentium Bacteriophages, CR8 and CR44b.</title>
        <authorList>
            <person name="Toribio A.L."/>
            <person name="Pickard D."/>
            <person name="Cerdeno-Tarraga A.M."/>
            <person name="Petty N.K."/>
            <person name="Thomson N."/>
            <person name="Salmond G."/>
            <person name="Dougan G."/>
        </authorList>
    </citation>
    <scope>NUCLEOTIDE SEQUENCE [LARGE SCALE GENOMIC DNA]</scope>
</reference>
<evidence type="ECO:0000313" key="2">
    <source>
        <dbReference type="Proteomes" id="UP000019157"/>
    </source>
</evidence>
<dbReference type="EMBL" id="HG818824">
    <property type="protein sequence ID" value="CDM21640.1"/>
    <property type="molecule type" value="Genomic_DNA"/>
</dbReference>
<dbReference type="Proteomes" id="UP000019157">
    <property type="component" value="Segment"/>
</dbReference>
<evidence type="ECO:0000313" key="1">
    <source>
        <dbReference type="EMBL" id="CDM21640.1"/>
    </source>
</evidence>
<dbReference type="KEGG" id="vg:18499567"/>
<protein>
    <submittedName>
        <fullName evidence="1">Conserved hypothetical phage protein</fullName>
    </submittedName>
</protein>
<name>W6PPQ2_9CAUD</name>
<gene>
    <name evidence="1" type="primary">19.2</name>
</gene>